<evidence type="ECO:0000313" key="1">
    <source>
        <dbReference type="EMBL" id="SPO06238.1"/>
    </source>
</evidence>
<gene>
    <name evidence="1" type="ORF">DNG_08927</name>
</gene>
<dbReference type="Proteomes" id="UP001187682">
    <property type="component" value="Unassembled WGS sequence"/>
</dbReference>
<protein>
    <recommendedName>
        <fullName evidence="3">F-box domain-containing protein</fullName>
    </recommendedName>
</protein>
<accession>A0AAE8SYZ4</accession>
<name>A0AAE8SYZ4_9PEZI</name>
<evidence type="ECO:0000313" key="2">
    <source>
        <dbReference type="Proteomes" id="UP001187682"/>
    </source>
</evidence>
<keyword evidence="2" id="KW-1185">Reference proteome</keyword>
<dbReference type="AlphaFoldDB" id="A0AAE8SYZ4"/>
<dbReference type="EMBL" id="ONZQ02000015">
    <property type="protein sequence ID" value="SPO06238.1"/>
    <property type="molecule type" value="Genomic_DNA"/>
</dbReference>
<proteinExistence type="predicted"/>
<reference evidence="1" key="1">
    <citation type="submission" date="2018-03" db="EMBL/GenBank/DDBJ databases">
        <authorList>
            <person name="Guldener U."/>
        </authorList>
    </citation>
    <scope>NUCLEOTIDE SEQUENCE</scope>
</reference>
<comment type="caution">
    <text evidence="1">The sequence shown here is derived from an EMBL/GenBank/DDBJ whole genome shotgun (WGS) entry which is preliminary data.</text>
</comment>
<sequence>MLVTHIPEILELIARFADADTLLSLRLVSHLHHKTSLQAFATAWFAILDTDLSPSSIAKLHRIASNDIFARAVRTVRVRIGRRRSIRRDWPRTKQGALDLSSPSAQMFLRSLCSFTLCNGLELTDVSEVAHSFNFRPVPTVPEVLYLLLSLFTLGGGPPISSVRLIEKAQVVVSKGGVHALRDMTRSPAFKEAWGSRVLHFEYRARRSSLSMNQVLSMIEGATLLRSLSLTLEPPWAGMLLFSLSVSPVVQPITTLALTSLTLSPGVLASVIAHYRKTLTSLTLACVCLYSHNVAWFNFFDLVMEAEFLRLKEIRLVKLRSGRPSEPVYFYPLLSMLEVFKESGGRFELQLEPNTTLYPNLRYRGPPESMRLALGTLRGWTSVQNAS</sequence>
<organism evidence="1 2">
    <name type="scientific">Cephalotrichum gorgonifer</name>
    <dbReference type="NCBI Taxonomy" id="2041049"/>
    <lineage>
        <taxon>Eukaryota</taxon>
        <taxon>Fungi</taxon>
        <taxon>Dikarya</taxon>
        <taxon>Ascomycota</taxon>
        <taxon>Pezizomycotina</taxon>
        <taxon>Sordariomycetes</taxon>
        <taxon>Hypocreomycetidae</taxon>
        <taxon>Microascales</taxon>
        <taxon>Microascaceae</taxon>
        <taxon>Cephalotrichum</taxon>
    </lineage>
</organism>
<evidence type="ECO:0008006" key="3">
    <source>
        <dbReference type="Google" id="ProtNLM"/>
    </source>
</evidence>